<keyword evidence="5" id="KW-1185">Reference proteome</keyword>
<gene>
    <name evidence="4" type="ORF">BD410DRAFT_78993</name>
</gene>
<organism evidence="4 5">
    <name type="scientific">Rickenella mellea</name>
    <dbReference type="NCBI Taxonomy" id="50990"/>
    <lineage>
        <taxon>Eukaryota</taxon>
        <taxon>Fungi</taxon>
        <taxon>Dikarya</taxon>
        <taxon>Basidiomycota</taxon>
        <taxon>Agaricomycotina</taxon>
        <taxon>Agaricomycetes</taxon>
        <taxon>Hymenochaetales</taxon>
        <taxon>Rickenellaceae</taxon>
        <taxon>Rickenella</taxon>
    </lineage>
</organism>
<dbReference type="InterPro" id="IPR036291">
    <property type="entry name" value="NAD(P)-bd_dom_sf"/>
</dbReference>
<evidence type="ECO:0000256" key="2">
    <source>
        <dbReference type="ARBA" id="ARBA00023002"/>
    </source>
</evidence>
<reference evidence="4 5" key="1">
    <citation type="submission" date="2018-06" db="EMBL/GenBank/DDBJ databases">
        <title>A transcriptomic atlas of mushroom development highlights an independent origin of complex multicellularity.</title>
        <authorList>
            <consortium name="DOE Joint Genome Institute"/>
            <person name="Krizsan K."/>
            <person name="Almasi E."/>
            <person name="Merenyi Z."/>
            <person name="Sahu N."/>
            <person name="Viragh M."/>
            <person name="Koszo T."/>
            <person name="Mondo S."/>
            <person name="Kiss B."/>
            <person name="Balint B."/>
            <person name="Kues U."/>
            <person name="Barry K."/>
            <person name="Hegedus J.C."/>
            <person name="Henrissat B."/>
            <person name="Johnson J."/>
            <person name="Lipzen A."/>
            <person name="Ohm R."/>
            <person name="Nagy I."/>
            <person name="Pangilinan J."/>
            <person name="Yan J."/>
            <person name="Xiong Y."/>
            <person name="Grigoriev I.V."/>
            <person name="Hibbett D.S."/>
            <person name="Nagy L.G."/>
        </authorList>
    </citation>
    <scope>NUCLEOTIDE SEQUENCE [LARGE SCALE GENOMIC DNA]</scope>
    <source>
        <strain evidence="4 5">SZMC22713</strain>
    </source>
</reference>
<dbReference type="CDD" id="cd05259">
    <property type="entry name" value="PCBER_SDR_a"/>
    <property type="match status" value="1"/>
</dbReference>
<dbReference type="STRING" id="50990.A0A4Y7PN09"/>
<keyword evidence="1" id="KW-0521">NADP</keyword>
<feature type="domain" description="NmrA-like" evidence="3">
    <location>
        <begin position="3"/>
        <end position="302"/>
    </location>
</feature>
<evidence type="ECO:0000259" key="3">
    <source>
        <dbReference type="Pfam" id="PF05368"/>
    </source>
</evidence>
<evidence type="ECO:0000313" key="5">
    <source>
        <dbReference type="Proteomes" id="UP000294933"/>
    </source>
</evidence>
<keyword evidence="2" id="KW-0560">Oxidoreductase</keyword>
<evidence type="ECO:0000313" key="4">
    <source>
        <dbReference type="EMBL" id="TDL15979.1"/>
    </source>
</evidence>
<dbReference type="InterPro" id="IPR008030">
    <property type="entry name" value="NmrA-like"/>
</dbReference>
<dbReference type="Pfam" id="PF05368">
    <property type="entry name" value="NmrA"/>
    <property type="match status" value="1"/>
</dbReference>
<dbReference type="InterPro" id="IPR051609">
    <property type="entry name" value="NmrA/Isoflavone_reductase-like"/>
</dbReference>
<dbReference type="Gene3D" id="3.90.25.10">
    <property type="entry name" value="UDP-galactose 4-epimerase, domain 1"/>
    <property type="match status" value="1"/>
</dbReference>
<protein>
    <submittedName>
        <fullName evidence="4">NAD-binding protein</fullName>
    </submittedName>
</protein>
<dbReference type="PANTHER" id="PTHR47706">
    <property type="entry name" value="NMRA-LIKE FAMILY PROTEIN"/>
    <property type="match status" value="1"/>
</dbReference>
<dbReference type="InterPro" id="IPR045312">
    <property type="entry name" value="PCBER-like"/>
</dbReference>
<dbReference type="Gene3D" id="3.40.50.720">
    <property type="entry name" value="NAD(P)-binding Rossmann-like Domain"/>
    <property type="match status" value="1"/>
</dbReference>
<sequence>MTQKQTVIILGATGKTGASVANGLIESQKFNVVAGIRPASKNKPEVENLKSRGVEIRLVDISAVDDSTVDALRGLDIVISATDYSTISAQKQLVDAAKKAGVKRFIPNDWATPCVRGVRQYYDDQKGVIQDYIREIGLGYTFIDVGIWHQMLPPADKSKEFYPGHIEGFTKLYDEGNVKNAFTDIRDIGTFVARIIDDPRTLNRYVFIWGEEVTKRQIIDIMEKARGTKIETTTVSLAEIEKKLTSARAAGGAAQIMAEYEYSFWVRGDNVIENAKKPEYGGALDARELYPDIKPRTLTEYAHSFYGKSN</sequence>
<dbReference type="EMBL" id="ML170255">
    <property type="protein sequence ID" value="TDL15979.1"/>
    <property type="molecule type" value="Genomic_DNA"/>
</dbReference>
<dbReference type="AlphaFoldDB" id="A0A4Y7PN09"/>
<dbReference type="GO" id="GO:0016491">
    <property type="term" value="F:oxidoreductase activity"/>
    <property type="evidence" value="ECO:0007669"/>
    <property type="project" value="UniProtKB-KW"/>
</dbReference>
<evidence type="ECO:0000256" key="1">
    <source>
        <dbReference type="ARBA" id="ARBA00022857"/>
    </source>
</evidence>
<proteinExistence type="predicted"/>
<name>A0A4Y7PN09_9AGAM</name>
<dbReference type="PANTHER" id="PTHR47706:SF9">
    <property type="entry name" value="NMRA-LIKE DOMAIN-CONTAINING PROTEIN-RELATED"/>
    <property type="match status" value="1"/>
</dbReference>
<dbReference type="SUPFAM" id="SSF51735">
    <property type="entry name" value="NAD(P)-binding Rossmann-fold domains"/>
    <property type="match status" value="1"/>
</dbReference>
<dbReference type="OrthoDB" id="9974981at2759"/>
<dbReference type="Proteomes" id="UP000294933">
    <property type="component" value="Unassembled WGS sequence"/>
</dbReference>
<dbReference type="VEuPathDB" id="FungiDB:BD410DRAFT_78993"/>
<accession>A0A4Y7PN09</accession>